<organism evidence="2 3">
    <name type="scientific">Candidatus Roizmanbacteria bacterium CG_4_9_14_0_2_um_filter_39_13</name>
    <dbReference type="NCBI Taxonomy" id="1974839"/>
    <lineage>
        <taxon>Bacteria</taxon>
        <taxon>Candidatus Roizmaniibacteriota</taxon>
    </lineage>
</organism>
<gene>
    <name evidence="2" type="ORF">CO051_04725</name>
</gene>
<evidence type="ECO:0000313" key="2">
    <source>
        <dbReference type="EMBL" id="PJC30961.1"/>
    </source>
</evidence>
<dbReference type="Pfam" id="PF13196">
    <property type="entry name" value="DUF4012"/>
    <property type="match status" value="1"/>
</dbReference>
<name>A0A2M8EXV1_9BACT</name>
<evidence type="ECO:0000313" key="3">
    <source>
        <dbReference type="Proteomes" id="UP000231383"/>
    </source>
</evidence>
<keyword evidence="1" id="KW-0812">Transmembrane</keyword>
<comment type="caution">
    <text evidence="2">The sequence shown here is derived from an EMBL/GenBank/DDBJ whole genome shotgun (WGS) entry which is preliminary data.</text>
</comment>
<dbReference type="AlphaFoldDB" id="A0A2M8EXV1"/>
<accession>A0A2M8EXV1</accession>
<keyword evidence="1" id="KW-0472">Membrane</keyword>
<dbReference type="EMBL" id="PFSC01000123">
    <property type="protein sequence ID" value="PJC30961.1"/>
    <property type="molecule type" value="Genomic_DNA"/>
</dbReference>
<dbReference type="InterPro" id="IPR025101">
    <property type="entry name" value="DUF4012"/>
</dbReference>
<protein>
    <recommendedName>
        <fullName evidence="4">DUF4012 domain-containing protein</fullName>
    </recommendedName>
</protein>
<evidence type="ECO:0000256" key="1">
    <source>
        <dbReference type="SAM" id="Phobius"/>
    </source>
</evidence>
<feature type="transmembrane region" description="Helical" evidence="1">
    <location>
        <begin position="165"/>
        <end position="190"/>
    </location>
</feature>
<reference evidence="3" key="1">
    <citation type="submission" date="2017-09" db="EMBL/GenBank/DDBJ databases">
        <title>Depth-based differentiation of microbial function through sediment-hosted aquifers and enrichment of novel symbionts in the deep terrestrial subsurface.</title>
        <authorList>
            <person name="Probst A.J."/>
            <person name="Ladd B."/>
            <person name="Jarett J.K."/>
            <person name="Geller-Mcgrath D.E."/>
            <person name="Sieber C.M.K."/>
            <person name="Emerson J.B."/>
            <person name="Anantharaman K."/>
            <person name="Thomas B.C."/>
            <person name="Malmstrom R."/>
            <person name="Stieglmeier M."/>
            <person name="Klingl A."/>
            <person name="Woyke T."/>
            <person name="Ryan C.M."/>
            <person name="Banfield J.F."/>
        </authorList>
    </citation>
    <scope>NUCLEOTIDE SEQUENCE [LARGE SCALE GENOMIC DNA]</scope>
</reference>
<evidence type="ECO:0008006" key="4">
    <source>
        <dbReference type="Google" id="ProtNLM"/>
    </source>
</evidence>
<dbReference type="Proteomes" id="UP000231383">
    <property type="component" value="Unassembled WGS sequence"/>
</dbReference>
<sequence>MILTTEIDTHDQSALIISPKKTVFLQKLEKKLHDMSVATTVRPSMIDSYKEFNIIIFLNYSLIIPSEFKNDTEKKILYVVFGQKNTAMTLSSYSYDHKLTHVKIINIESSIEHFEKDIDTMVWFAFSRTSDTYLHIYHQEKKSHAPKDTQLHVPFFTRIRQPKTLIFVGFLCIFLSQILFLPPLAVSTLYHYKAAKSVINGQSATSDIRLASTSLNFSKRMYQFAQPTYHFLSIALPIEDLLQVNESAQQVLEAQQKLGTDATIFLNGLMLKDRSESEYQQILIARDSIASNILILNEHVQILINKLPEWTKELRKSKESLKKVSQVLRLVQETQPYFDSLFANDTEKKYLLLFANNMELRPGGGFIGSFAILRMKDYSLQNLEVFDVYDADGQLIAQVDPPDPISKFLNQTHWFLRDSAFSGDFVENFDTAEFFLEKEIGETDFDGGILITTTAVQNLLKSVKSLYIPDFKESITSDNFYIKAQLHAEEDFFPGSQQKKSFLSSVTNQMLFGLEDASLPVVFEELERSLDQKHLVLYSLDPDLQTLFEKNYWSGRILKPTCSLSDALHCIPDYMLPLDANLGVNKANFYTTNHTKLAVDIDSRGAIVNTYSATYTNDSHKGVFPGGTYKNYFQLLMAPNSFIESVKVDGIDIEDYDETNFEFKTIGFLVSIEPQQSKTIQITYSLPTTIVSGNGTYQLILQKQIGSQNSDFQFIFTYPKNMSILRHNLSPLAKDSEIIYNTSISSDKIFLIEFEKK</sequence>
<proteinExistence type="predicted"/>
<keyword evidence="1" id="KW-1133">Transmembrane helix</keyword>